<name>A0A8J6EWW6_ELECQ</name>
<dbReference type="OrthoDB" id="6022136at2759"/>
<evidence type="ECO:0000256" key="14">
    <source>
        <dbReference type="ARBA" id="ARBA00022927"/>
    </source>
</evidence>
<feature type="domain" description="CUB" evidence="22">
    <location>
        <begin position="923"/>
        <end position="979"/>
    </location>
</feature>
<dbReference type="PROSITE" id="PS50026">
    <property type="entry name" value="EGF_3"/>
    <property type="match status" value="5"/>
</dbReference>
<evidence type="ECO:0000256" key="21">
    <source>
        <dbReference type="SAM" id="SignalP"/>
    </source>
</evidence>
<keyword evidence="10" id="KW-0677">Repeat</keyword>
<feature type="domain" description="CUB" evidence="22">
    <location>
        <begin position="2520"/>
        <end position="2629"/>
    </location>
</feature>
<comment type="caution">
    <text evidence="24">The sequence shown here is derived from an EMBL/GenBank/DDBJ whole genome shotgun (WGS) entry which is preliminary data.</text>
</comment>
<evidence type="ECO:0008006" key="26">
    <source>
        <dbReference type="Google" id="ProtNLM"/>
    </source>
</evidence>
<evidence type="ECO:0000256" key="18">
    <source>
        <dbReference type="ARBA" id="ARBA00023180"/>
    </source>
</evidence>
<dbReference type="Pfam" id="PF00008">
    <property type="entry name" value="EGF"/>
    <property type="match status" value="2"/>
</dbReference>
<feature type="disulfide bond" evidence="20">
    <location>
        <begin position="177"/>
        <end position="186"/>
    </location>
</feature>
<dbReference type="SUPFAM" id="SSF49854">
    <property type="entry name" value="Spermadhesin, CUB domain"/>
    <property type="match status" value="24"/>
</dbReference>
<feature type="domain" description="CUB" evidence="22">
    <location>
        <begin position="1822"/>
        <end position="1934"/>
    </location>
</feature>
<keyword evidence="13" id="KW-0106">Calcium</keyword>
<feature type="domain" description="EGF-like" evidence="23">
    <location>
        <begin position="146"/>
        <end position="187"/>
    </location>
</feature>
<feature type="chain" id="PRO_5035267475" description="Cubilin" evidence="21">
    <location>
        <begin position="18"/>
        <end position="3102"/>
    </location>
</feature>
<feature type="domain" description="EGF-like" evidence="23">
    <location>
        <begin position="412"/>
        <end position="448"/>
    </location>
</feature>
<evidence type="ECO:0000256" key="8">
    <source>
        <dbReference type="ARBA" id="ARBA00022723"/>
    </source>
</evidence>
<feature type="disulfide bond" evidence="20">
    <location>
        <begin position="438"/>
        <end position="447"/>
    </location>
</feature>
<feature type="domain" description="CUB" evidence="22">
    <location>
        <begin position="980"/>
        <end position="1094"/>
    </location>
</feature>
<evidence type="ECO:0000256" key="12">
    <source>
        <dbReference type="ARBA" id="ARBA00022801"/>
    </source>
</evidence>
<dbReference type="Pfam" id="PF00431">
    <property type="entry name" value="CUB"/>
    <property type="match status" value="23"/>
</dbReference>
<keyword evidence="3" id="KW-0813">Transport</keyword>
<dbReference type="InterPro" id="IPR001881">
    <property type="entry name" value="EGF-like_Ca-bd_dom"/>
</dbReference>
<dbReference type="CDD" id="cd22201">
    <property type="entry name" value="cubilin_NTD"/>
    <property type="match status" value="1"/>
</dbReference>
<dbReference type="Pfam" id="PF07645">
    <property type="entry name" value="EGF_CA"/>
    <property type="match status" value="3"/>
</dbReference>
<dbReference type="GO" id="GO:0006508">
    <property type="term" value="P:proteolysis"/>
    <property type="evidence" value="ECO:0007669"/>
    <property type="project" value="UniProtKB-KW"/>
</dbReference>
<protein>
    <recommendedName>
        <fullName evidence="26">Cubilin</fullName>
    </recommendedName>
</protein>
<dbReference type="FunFam" id="2.60.120.290:FF:000003">
    <property type="entry name" value="Neuropilin"/>
    <property type="match status" value="3"/>
</dbReference>
<dbReference type="FunFam" id="2.60.120.290:FF:000018">
    <property type="entry name" value="cubilin"/>
    <property type="match status" value="2"/>
</dbReference>
<evidence type="ECO:0000256" key="4">
    <source>
        <dbReference type="ARBA" id="ARBA00022475"/>
    </source>
</evidence>
<feature type="domain" description="EGF-like" evidence="23">
    <location>
        <begin position="374"/>
        <end position="410"/>
    </location>
</feature>
<feature type="disulfide bond" evidence="20">
    <location>
        <begin position="400"/>
        <end position="409"/>
    </location>
</feature>
<dbReference type="SMART" id="SM00042">
    <property type="entry name" value="CUB"/>
    <property type="match status" value="22"/>
</dbReference>
<dbReference type="FunFam" id="2.10.25.10:FF:000260">
    <property type="entry name" value="Notch receptor 4"/>
    <property type="match status" value="1"/>
</dbReference>
<dbReference type="InterPro" id="IPR000742">
    <property type="entry name" value="EGF"/>
</dbReference>
<keyword evidence="9 21" id="KW-0732">Signal</keyword>
<evidence type="ECO:0000256" key="10">
    <source>
        <dbReference type="ARBA" id="ARBA00022737"/>
    </source>
</evidence>
<dbReference type="SMART" id="SM00181">
    <property type="entry name" value="EGF"/>
    <property type="match status" value="8"/>
</dbReference>
<dbReference type="PANTHER" id="PTHR24251:SF51">
    <property type="entry name" value="CUBILIN-LIKE"/>
    <property type="match status" value="1"/>
</dbReference>
<organism evidence="24 25">
    <name type="scientific">Eleutherodactylus coqui</name>
    <name type="common">Puerto Rican coqui</name>
    <dbReference type="NCBI Taxonomy" id="57060"/>
    <lineage>
        <taxon>Eukaryota</taxon>
        <taxon>Metazoa</taxon>
        <taxon>Chordata</taxon>
        <taxon>Craniata</taxon>
        <taxon>Vertebrata</taxon>
        <taxon>Euteleostomi</taxon>
        <taxon>Amphibia</taxon>
        <taxon>Batrachia</taxon>
        <taxon>Anura</taxon>
        <taxon>Neobatrachia</taxon>
        <taxon>Hyloidea</taxon>
        <taxon>Eleutherodactylidae</taxon>
        <taxon>Eleutherodactylinae</taxon>
        <taxon>Eleutherodactylus</taxon>
        <taxon>Eleutherodactylus</taxon>
    </lineage>
</organism>
<feature type="disulfide bond" evidence="19">
    <location>
        <begin position="1822"/>
        <end position="1849"/>
    </location>
</feature>
<keyword evidence="12" id="KW-0378">Hydrolase</keyword>
<feature type="domain" description="CUB" evidence="22">
    <location>
        <begin position="2406"/>
        <end position="2518"/>
    </location>
</feature>
<dbReference type="InterPro" id="IPR049883">
    <property type="entry name" value="NOTCH1_EGF-like"/>
</dbReference>
<evidence type="ECO:0000256" key="16">
    <source>
        <dbReference type="ARBA" id="ARBA00023145"/>
    </source>
</evidence>
<evidence type="ECO:0000256" key="6">
    <source>
        <dbReference type="ARBA" id="ARBA00022553"/>
    </source>
</evidence>
<feature type="domain" description="CUB" evidence="22">
    <location>
        <begin position="1163"/>
        <end position="1360"/>
    </location>
</feature>
<proteinExistence type="predicted"/>
<feature type="domain" description="CUB" evidence="22">
    <location>
        <begin position="2291"/>
        <end position="2405"/>
    </location>
</feature>
<feature type="domain" description="CUB" evidence="22">
    <location>
        <begin position="802"/>
        <end position="916"/>
    </location>
</feature>
<feature type="domain" description="CUB" evidence="22">
    <location>
        <begin position="1477"/>
        <end position="1589"/>
    </location>
</feature>
<feature type="domain" description="CUB" evidence="22">
    <location>
        <begin position="2874"/>
        <end position="2986"/>
    </location>
</feature>
<dbReference type="InterPro" id="IPR035914">
    <property type="entry name" value="Sperma_CUB_dom_sf"/>
</dbReference>
<dbReference type="InterPro" id="IPR018097">
    <property type="entry name" value="EGF_Ca-bd_CS"/>
</dbReference>
<keyword evidence="4" id="KW-1003">Cell membrane</keyword>
<dbReference type="GO" id="GO:0005509">
    <property type="term" value="F:calcium ion binding"/>
    <property type="evidence" value="ECO:0007669"/>
    <property type="project" value="InterPro"/>
</dbReference>
<dbReference type="CDD" id="cd00054">
    <property type="entry name" value="EGF_CA"/>
    <property type="match status" value="6"/>
</dbReference>
<dbReference type="InterPro" id="IPR000859">
    <property type="entry name" value="CUB_dom"/>
</dbReference>
<keyword evidence="16" id="KW-0865">Zymogen</keyword>
<feature type="disulfide bond" evidence="19">
    <location>
        <begin position="2520"/>
        <end position="2547"/>
    </location>
</feature>
<accession>A0A8J6EWW6</accession>
<feature type="domain" description="EGF-like" evidence="23">
    <location>
        <begin position="108"/>
        <end position="144"/>
    </location>
</feature>
<dbReference type="GO" id="GO:0015031">
    <property type="term" value="P:protein transport"/>
    <property type="evidence" value="ECO:0007669"/>
    <property type="project" value="UniProtKB-KW"/>
</dbReference>
<feature type="signal peptide" evidence="21">
    <location>
        <begin position="1"/>
        <end position="17"/>
    </location>
</feature>
<keyword evidence="25" id="KW-1185">Reference proteome</keyword>
<feature type="domain" description="EGF-like" evidence="23">
    <location>
        <begin position="327"/>
        <end position="367"/>
    </location>
</feature>
<evidence type="ECO:0000256" key="9">
    <source>
        <dbReference type="ARBA" id="ARBA00022729"/>
    </source>
</evidence>
<dbReference type="FunFam" id="2.60.120.290:FF:000047">
    <property type="entry name" value="Cubilin"/>
    <property type="match status" value="1"/>
</dbReference>
<evidence type="ECO:0000256" key="15">
    <source>
        <dbReference type="ARBA" id="ARBA00023136"/>
    </source>
</evidence>
<keyword evidence="18" id="KW-0325">Glycoprotein</keyword>
<dbReference type="Gene3D" id="2.10.25.10">
    <property type="entry name" value="Laminin"/>
    <property type="match status" value="8"/>
</dbReference>
<dbReference type="SMART" id="SM00179">
    <property type="entry name" value="EGF_CA"/>
    <property type="match status" value="7"/>
</dbReference>
<dbReference type="GO" id="GO:0008233">
    <property type="term" value="F:peptidase activity"/>
    <property type="evidence" value="ECO:0007669"/>
    <property type="project" value="UniProtKB-KW"/>
</dbReference>
<dbReference type="GO" id="GO:0005886">
    <property type="term" value="C:plasma membrane"/>
    <property type="evidence" value="ECO:0007669"/>
    <property type="project" value="UniProtKB-SubCell"/>
</dbReference>
<dbReference type="FunFam" id="2.10.25.10:FF:000004">
    <property type="entry name" value="Neurogenic locus notch 1"/>
    <property type="match status" value="1"/>
</dbReference>
<dbReference type="CDD" id="cd00041">
    <property type="entry name" value="CUB"/>
    <property type="match status" value="20"/>
</dbReference>
<feature type="disulfide bond" evidence="20">
    <location>
        <begin position="338"/>
        <end position="355"/>
    </location>
</feature>
<keyword evidence="17 20" id="KW-1015">Disulfide bond</keyword>
<dbReference type="Gene3D" id="2.60.120.290">
    <property type="entry name" value="Spermadhesin, CUB domain"/>
    <property type="match status" value="24"/>
</dbReference>
<dbReference type="PANTHER" id="PTHR24251">
    <property type="entry name" value="OVOCHYMASE-RELATED"/>
    <property type="match status" value="1"/>
</dbReference>
<feature type="domain" description="CUB" evidence="22">
    <location>
        <begin position="1938"/>
        <end position="2051"/>
    </location>
</feature>
<feature type="domain" description="CUB" evidence="22">
    <location>
        <begin position="454"/>
        <end position="566"/>
    </location>
</feature>
<comment type="subcellular location">
    <subcellularLocation>
        <location evidence="2">Cell membrane</location>
        <topology evidence="2">Peripheral membrane protein</topology>
    </subcellularLocation>
    <subcellularLocation>
        <location evidence="1">Endosome</location>
    </subcellularLocation>
</comment>
<evidence type="ECO:0000256" key="19">
    <source>
        <dbReference type="PROSITE-ProRule" id="PRU00059"/>
    </source>
</evidence>
<dbReference type="FunFam" id="2.10.25.10:FF:000429">
    <property type="entry name" value="Cubilin"/>
    <property type="match status" value="1"/>
</dbReference>
<keyword evidence="11" id="KW-0967">Endosome</keyword>
<dbReference type="PROSITE" id="PS01186">
    <property type="entry name" value="EGF_2"/>
    <property type="match status" value="2"/>
</dbReference>
<evidence type="ECO:0000256" key="7">
    <source>
        <dbReference type="ARBA" id="ARBA00022670"/>
    </source>
</evidence>
<evidence type="ECO:0000256" key="5">
    <source>
        <dbReference type="ARBA" id="ARBA00022536"/>
    </source>
</evidence>
<keyword evidence="8" id="KW-0479">Metal-binding</keyword>
<dbReference type="PROSITE" id="PS01180">
    <property type="entry name" value="CUB"/>
    <property type="match status" value="22"/>
</dbReference>
<dbReference type="EMBL" id="WNTK01000011">
    <property type="protein sequence ID" value="KAG9476560.1"/>
    <property type="molecule type" value="Genomic_DNA"/>
</dbReference>
<sequence>MAVLLILSGLICRLGEPMKTREKRDAITDQPRMSSEDGNLVFCVSQLKNIEFKTSSYGKIKVNDDDLTELLSQIRKNKDEVAVLNASVIGSNQIVTNQIVQLNTKKVTRKACSSDPCQNAGTCLSLLDSFFCLCPNTWKGPTCAEDVNECQMFGGTALGCQNGALCENMAGSYRCTCTPEWYGPLCTLKYDDCRADSAEICMHGICIDMDRIQKDQPRYSCVCNEGWTTPNGSSSCTKDIDECSLPNPPCSQNPPVQCYNSPGSFTCGSCPAGWQGNGYSCQDIDECQTNNGGCSSAPLVKCMNTMGSYHCGPCPPGYEGDGRTCDQVNACSVNNGGCHPLASCAPSQEGKLPICVCPPGYAGNGSGEYGCLLISDICLKNNPCVNGVCKPGISSYICECYSGWTGTNCTESINECTNNPCQNGGICMVGSSGYTCNCREGWTGLHCETQTQVCGGNFSDVEGFISSPSWPAVYTGNKQCIYIVTMARNEKINLKFTDMDLENSTGCSRTVIEIKDGRTAAADLVGRYCSSTIPAPITSNSNSLWIKFQSDASATRAKFRAFYQIACGGSLSGTGVIHTPHYPNPYYRERSCKWIITQPEGEVVMFTFESLNVSSSSVCGNNYVEVRDGPSSESTLIGKYCGSVAPPVIFSTQRSLYVHFLTDASSTNHGFKATYKSVIEGCGGTMTTPEGTVISPGYPNVYPHGVRCMWLISVQPGNLIRLSFSAFNLEHSLSCAQDHLDIYDNATDTKGSPIGSYCGRSIPPTITSSDSRMVLSLVTDHSLTGAEGFSADYVSINASTVCGATYTEATGTFTSPNYPADYPANKECVFTISAGRNMQIRLNFTSFDLHSSMSGSECTMDYVEIRNGGYDTSPLLGRFCRERPPEIISHSSKLWVKFRSDSTGTSRGFEAQWESIATALSLSFFKVYNGNSTNSNLLAKLCGDAHPAPLRSTTNALYVKLRTDIARPFSGFLANYRQVCEGVLISYRSQGILESLNYPDPFPVDRHCNWTIQTTMGNTISYSFRTFQLEDYLCLHEYVKLYDGPNDQSRLIGTYCGDRMPPSDTTNGTTLYVVFVSDSYMARKRGFQLSWSVNVCNNNPLFQIYGGPELSSPRLAQLCTSRAPGNPLRVSSTGNAATVRFKTDTYGSGKGFKAAWREVPGGCGGVFQAPNGEIHSPNYPRPYDHNTDCSWLIKVDPGHRVFLNFTDFDTESASISGDSVSVYDGENSAAPKLAELSGSQIPSAITSTQNSMFVHLKSDSSINHRGFSARFSEEFLSLFSTVNHITISFTDFQTERGSQNCTADYVEILGGDNSGAPSLGRLCGTVIPPPVTSLGNALVLRFVSNNDVNMKGFHASYSASLSACGGTLHMEVGAFSSPGSPQPYPADTECVWTLLSSPGNRLTLSFKSFSLQMSENCSSDYVEIREGSETGPLLGRFCGDSLPNNVTSVAGHVLWVKFVSDGSLSGEGFQATFSHLFGNNIQGSYGQIASPLWPREYPHHSNYIWYVNVEPGRIIEVRFLEMDIEDHAHCGYDKLQIFDGSGTQFHLMGRYCGVAPPPTLFSFGSAVTIQFISDNSISQRGFLLEWTAVNVSPEPRPTIAPGACGGLLQTGETPLFLFSPGWPNTYASSIVCSWVIRSPASTVELNLLTVDIEEHETCGYDALVIRDGDNSAAPELATLCGREVPGPIRSSGDAMFLYFASDGSVSGRGFNASYHKMDLLEEAKLQMPICEQHYFLAPCQELIYHEASRASGGALQLHRGCSNSYLELRDGANSNSRLLAKLCGNTLPITYKSLGTAMYMRFRTDGSAAGAGFNANYSIATCGGTHFGQSGIIQSPGYPTQNYPDSSRCEWLFTGPTGHYLTIRFEFLDLQNSSDCLRDFVEIREYNASGKLLGMFCNNTAADELRTSDSFASVRFVSDESVNARGFRLHYEASAEACGGDINGVTETLSSPNYPNLYPHDRVCEWRITVPEGKRVMLTIKDLQLQDHQDCNNDYVAVYNGYRSQSPLLEKLCGTVAPGVTISSSGNTMRVLFITDGSVSSRGFRATFTSMEDAVCGGSLVDPAGGNFTSPGYDEATNYTKNLNCEWTIQNPITSDSTTYIEFKKLQLEPHQNCQNDFIEIRLDNAEGEVVSRLCGRTKPFIPLAFVVPKIWVHFVSNAEVEGLGFAADYMFTGCGGIQSGVSGVVESPNFPDKYPAFSHCAWLLEAPEGHIITLSFAYFHLEDHAVCRRDSLTLVNGASRGSPTIGQYCGTASPGTVQSGSNNLAIIFNSNNTSTGGGFYANWTSDSSGCGGYIHANSGSIKSPGWPLRFPNNSRCTWTIRTHESSHFELSFDGNFNIPDSDGQCERSFVKVWSVTGGTEDILLLTACGSTAPGPIICPGSTVKVTFQSQDNAGNGFFANFNSRCGANFTKPSGRIVSVNYPDKYENNLNCDYSIQADDSKFIVLTFLRFELEPSSSSCNKDGVRIISRTSTSRSSSAAFCGNTVPAPVSSRGTMSINFYTNPNVTMHGFMATYRMDSCGGTFNRTSGILRSPAHSFTNYHHNMNCTYVITAEENKIIELKFNAFDVELSGTCSGDYVSVYDGSNNYGKFCGKVLPPLIRSSSNILFLVFITDYFIDAGGWRATYRQTLGPEQGCGGYLTNATGRFGSPDSNGDGRYDKSLDCVWSIMAPLNKQINLTFSAFSLEAQSRRSCRYDFVKIFDGSSTSSTLQGTYCGSNRPPQVVSSSNALTVWFFSDASEEKEGFNATYITTDLLCGGVYNATSSVTTTTSPNYPNSYPPFTNCVWTIDSPEMENVKVKIQSFHLQTGLNCSSNYLEVKDSPVGDLGQLHTYCGTEPFEIPEFYSFGRTAVITFKSQEFMPGNGLSFTYEISNCNREYNQSFGYLKSPGWPGSFPSNLECDIILRAPENHSISLFFYSFNLAEIILTCFDYLEVRNGSTRAAQLLGTYCGNKLPNPIFPKNNILHLLFKSHSFFSGYGYEITWTSSTKGCGGTLFGANGTFTSPEYPASYGNNTACEWTIAAPRGRVLSISFAEFSIDDPGDCQNNYLRIYDGAAPTSAPMRTLCGSGEHIAAVNTTSNHAFIEFHADYAAIRSYFRIVWHS</sequence>
<gene>
    <name evidence="24" type="ORF">GDO78_003221</name>
</gene>
<evidence type="ECO:0000259" key="22">
    <source>
        <dbReference type="PROSITE" id="PS01180"/>
    </source>
</evidence>
<keyword evidence="5 20" id="KW-0245">EGF-like domain</keyword>
<dbReference type="FunFam" id="2.10.25.10:FF:000095">
    <property type="entry name" value="Notch, isoform B"/>
    <property type="match status" value="1"/>
</dbReference>
<evidence type="ECO:0000256" key="1">
    <source>
        <dbReference type="ARBA" id="ARBA00004177"/>
    </source>
</evidence>
<evidence type="ECO:0000259" key="23">
    <source>
        <dbReference type="PROSITE" id="PS50026"/>
    </source>
</evidence>
<evidence type="ECO:0000256" key="13">
    <source>
        <dbReference type="ARBA" id="ARBA00022837"/>
    </source>
</evidence>
<evidence type="ECO:0000256" key="20">
    <source>
        <dbReference type="PROSITE-ProRule" id="PRU00076"/>
    </source>
</evidence>
<feature type="domain" description="CUB" evidence="22">
    <location>
        <begin position="2175"/>
        <end position="2287"/>
    </location>
</feature>
<evidence type="ECO:0000256" key="17">
    <source>
        <dbReference type="ARBA" id="ARBA00023157"/>
    </source>
</evidence>
<dbReference type="PROSITE" id="PS00022">
    <property type="entry name" value="EGF_1"/>
    <property type="match status" value="4"/>
</dbReference>
<feature type="domain" description="CUB" evidence="22">
    <location>
        <begin position="1604"/>
        <end position="1717"/>
    </location>
</feature>
<feature type="domain" description="CUB" evidence="22">
    <location>
        <begin position="682"/>
        <end position="796"/>
    </location>
</feature>
<dbReference type="SUPFAM" id="SSF57196">
    <property type="entry name" value="EGF/Laminin"/>
    <property type="match status" value="6"/>
</dbReference>
<feature type="domain" description="CUB" evidence="22">
    <location>
        <begin position="567"/>
        <end position="678"/>
    </location>
</feature>
<evidence type="ECO:0000313" key="25">
    <source>
        <dbReference type="Proteomes" id="UP000770717"/>
    </source>
</evidence>
<feature type="domain" description="CUB" evidence="22">
    <location>
        <begin position="1755"/>
        <end position="1820"/>
    </location>
</feature>
<keyword evidence="6" id="KW-0597">Phosphoprotein</keyword>
<dbReference type="PROSITE" id="PS00010">
    <property type="entry name" value="ASX_HYDROXYL"/>
    <property type="match status" value="1"/>
</dbReference>
<dbReference type="GO" id="GO:0005768">
    <property type="term" value="C:endosome"/>
    <property type="evidence" value="ECO:0007669"/>
    <property type="project" value="UniProtKB-SubCell"/>
</dbReference>
<evidence type="ECO:0000256" key="3">
    <source>
        <dbReference type="ARBA" id="ARBA00022448"/>
    </source>
</evidence>
<keyword evidence="7" id="KW-0645">Protease</keyword>
<keyword evidence="14" id="KW-0653">Protein transport</keyword>
<feature type="domain" description="CUB" evidence="22">
    <location>
        <begin position="2056"/>
        <end position="2173"/>
    </location>
</feature>
<feature type="domain" description="CUB" evidence="22">
    <location>
        <begin position="2636"/>
        <end position="2752"/>
    </location>
</feature>
<dbReference type="FunFam" id="2.60.120.290:FF:000005">
    <property type="entry name" value="Procollagen C-endopeptidase enhancer 1"/>
    <property type="match status" value="4"/>
</dbReference>
<feature type="disulfide bond" evidence="20">
    <location>
        <begin position="134"/>
        <end position="143"/>
    </location>
</feature>
<reference evidence="24" key="1">
    <citation type="thesis" date="2020" institute="ProQuest LLC" country="789 East Eisenhower Parkway, Ann Arbor, MI, USA">
        <title>Comparative Genomics and Chromosome Evolution.</title>
        <authorList>
            <person name="Mudd A.B."/>
        </authorList>
    </citation>
    <scope>NUCLEOTIDE SEQUENCE</scope>
    <source>
        <strain evidence="24">HN-11 Male</strain>
        <tissue evidence="24">Kidney and liver</tissue>
    </source>
</reference>
<feature type="domain" description="CUB" evidence="22">
    <location>
        <begin position="1364"/>
        <end position="1476"/>
    </location>
</feature>
<evidence type="ECO:0000256" key="11">
    <source>
        <dbReference type="ARBA" id="ARBA00022753"/>
    </source>
</evidence>
<feature type="domain" description="CUB" evidence="22">
    <location>
        <begin position="2990"/>
        <end position="3102"/>
    </location>
</feature>
<evidence type="ECO:0000256" key="2">
    <source>
        <dbReference type="ARBA" id="ARBA00004202"/>
    </source>
</evidence>
<dbReference type="FunFam" id="2.10.25.10:FF:000379">
    <property type="entry name" value="Cubilin"/>
    <property type="match status" value="1"/>
</dbReference>
<dbReference type="PROSITE" id="PS01187">
    <property type="entry name" value="EGF_CA"/>
    <property type="match status" value="2"/>
</dbReference>
<dbReference type="Proteomes" id="UP000770717">
    <property type="component" value="Unassembled WGS sequence"/>
</dbReference>
<comment type="caution">
    <text evidence="20">Lacks conserved residue(s) required for the propagation of feature annotation.</text>
</comment>
<dbReference type="FunFam" id="2.60.120.290:FF:000013">
    <property type="entry name" value="Membrane frizzled-related protein"/>
    <property type="match status" value="10"/>
</dbReference>
<dbReference type="InterPro" id="IPR000152">
    <property type="entry name" value="EGF-type_Asp/Asn_hydroxyl_site"/>
</dbReference>
<evidence type="ECO:0000313" key="24">
    <source>
        <dbReference type="EMBL" id="KAG9476560.1"/>
    </source>
</evidence>
<feature type="domain" description="CUB" evidence="22">
    <location>
        <begin position="2756"/>
        <end position="2872"/>
    </location>
</feature>
<keyword evidence="15" id="KW-0472">Membrane</keyword>